<dbReference type="GO" id="GO:0005739">
    <property type="term" value="C:mitochondrion"/>
    <property type="evidence" value="ECO:0007669"/>
    <property type="project" value="TreeGrafter"/>
</dbReference>
<dbReference type="GO" id="GO:0032259">
    <property type="term" value="P:methylation"/>
    <property type="evidence" value="ECO:0007669"/>
    <property type="project" value="UniProtKB-KW"/>
</dbReference>
<dbReference type="InterPro" id="IPR050320">
    <property type="entry name" value="N5-glutamine_MTase"/>
</dbReference>
<reference evidence="9" key="1">
    <citation type="submission" date="2014-03" db="EMBL/GenBank/DDBJ databases">
        <authorList>
            <person name="Aksoy S."/>
            <person name="Warren W."/>
            <person name="Wilson R.K."/>
        </authorList>
    </citation>
    <scope>NUCLEOTIDE SEQUENCE [LARGE SCALE GENOMIC DNA]</scope>
    <source>
        <strain evidence="9">IAEA</strain>
    </source>
</reference>
<dbReference type="STRING" id="37001.A0A1A9WX64"/>
<reference evidence="8" key="2">
    <citation type="submission" date="2020-05" db="UniProtKB">
        <authorList>
            <consortium name="EnsemblMetazoa"/>
        </authorList>
    </citation>
    <scope>IDENTIFICATION</scope>
    <source>
        <strain evidence="8">IAEA</strain>
    </source>
</reference>
<dbReference type="EnsemblMetazoa" id="GBRI035670-RA">
    <property type="protein sequence ID" value="GBRI035670-PA"/>
    <property type="gene ID" value="GBRI035670"/>
</dbReference>
<protein>
    <recommendedName>
        <fullName evidence="1">peptide chain release factor N(5)-glutamine methyltransferase</fullName>
        <ecNumber evidence="1">2.1.1.297</ecNumber>
    </recommendedName>
</protein>
<sequence length="594" mass="68022">MNYIKPFWMRFITRFTKVPKKAETRDVISHLLADWNQKLKQAGVGDRETNIKYLMERVIRKPLPSYESIKRLELTEKQLREFEELSKMRCDRRPLQHIVGVWNFNGLRLKMNPAVFIPRPETEEFVSEVIQHYRNISKPIEMLEVGCGSGAISLAMLQSIPFIRSCTAIDCCDAAVKLAKENANELRLGGRFQSFQHMVKENDYLPRPLKGKTYDLIISNPPYARTDELVWLNPEVKRYENRIALDGGVDGLDVVRLVMDLACFHLRSGAKLWLELGNGQSPLVKTIIYLFHALNDSHNHVQSVEVKTAIEGWKEKLKESGVGDIEFNLKCLVAHVLNRKFSTLKSYDAEKFTAQQHSEFSRLCEARCARMPLQHILGEWDFMDLTLKTAPTVFIPRPETEEFVLKIIEQCQNVQKPIDMLEVGCGSGAISLAILNALPHVSSTGIERSKAATALAWENAKLLKLSDRFTPYNHTSAANNYLPKELLDRKFDLIVSNPPYVRTEEFPLLQPEVKLYENLNALDGGSDGLNVARLVFDLACLHLHPGGKLWLELGSEHPPLVKTIMNLKYEGRLRFISSYNDQYKRDRFVEIEKV</sequence>
<dbReference type="InterPro" id="IPR007848">
    <property type="entry name" value="Small_mtfrase_dom"/>
</dbReference>
<evidence type="ECO:0000259" key="6">
    <source>
        <dbReference type="Pfam" id="PF05175"/>
    </source>
</evidence>
<evidence type="ECO:0000313" key="9">
    <source>
        <dbReference type="Proteomes" id="UP000091820"/>
    </source>
</evidence>
<dbReference type="PANTHER" id="PTHR18895">
    <property type="entry name" value="HEMK METHYLTRANSFERASE"/>
    <property type="match status" value="1"/>
</dbReference>
<evidence type="ECO:0000313" key="8">
    <source>
        <dbReference type="EnsemblMetazoa" id="GBRI035670-PA"/>
    </source>
</evidence>
<dbReference type="Gene3D" id="3.40.50.150">
    <property type="entry name" value="Vaccinia Virus protein VP39"/>
    <property type="match status" value="2"/>
</dbReference>
<dbReference type="PANTHER" id="PTHR18895:SF74">
    <property type="entry name" value="MTRF1L RELEASE FACTOR GLUTAMINE METHYLTRANSFERASE"/>
    <property type="match status" value="1"/>
</dbReference>
<evidence type="ECO:0000256" key="3">
    <source>
        <dbReference type="ARBA" id="ARBA00022679"/>
    </source>
</evidence>
<dbReference type="Pfam" id="PF17827">
    <property type="entry name" value="PrmC_N"/>
    <property type="match status" value="2"/>
</dbReference>
<dbReference type="PROSITE" id="PS00092">
    <property type="entry name" value="N6_MTASE"/>
    <property type="match status" value="2"/>
</dbReference>
<dbReference type="Pfam" id="PF05175">
    <property type="entry name" value="MTS"/>
    <property type="match status" value="2"/>
</dbReference>
<dbReference type="InterPro" id="IPR002052">
    <property type="entry name" value="DNA_methylase_N6_adenine_CS"/>
</dbReference>
<evidence type="ECO:0000256" key="4">
    <source>
        <dbReference type="ARBA" id="ARBA00022691"/>
    </source>
</evidence>
<evidence type="ECO:0000256" key="2">
    <source>
        <dbReference type="ARBA" id="ARBA00022603"/>
    </source>
</evidence>
<dbReference type="InterPro" id="IPR040758">
    <property type="entry name" value="PrmC_N"/>
</dbReference>
<accession>A0A1A9WX64</accession>
<keyword evidence="3" id="KW-0808">Transferase</keyword>
<evidence type="ECO:0000256" key="5">
    <source>
        <dbReference type="ARBA" id="ARBA00048391"/>
    </source>
</evidence>
<name>A0A1A9WX64_9MUSC</name>
<dbReference type="EC" id="2.1.1.297" evidence="1"/>
<feature type="domain" description="Methyltransferase small" evidence="6">
    <location>
        <begin position="419"/>
        <end position="503"/>
    </location>
</feature>
<proteinExistence type="predicted"/>
<dbReference type="SUPFAM" id="SSF53335">
    <property type="entry name" value="S-adenosyl-L-methionine-dependent methyltransferases"/>
    <property type="match status" value="2"/>
</dbReference>
<dbReference type="GO" id="GO:0003676">
    <property type="term" value="F:nucleic acid binding"/>
    <property type="evidence" value="ECO:0007669"/>
    <property type="project" value="InterPro"/>
</dbReference>
<dbReference type="CDD" id="cd02440">
    <property type="entry name" value="AdoMet_MTases"/>
    <property type="match status" value="2"/>
</dbReference>
<keyword evidence="2" id="KW-0489">Methyltransferase</keyword>
<feature type="domain" description="Release factor glutamine methyltransferase N-terminal" evidence="7">
    <location>
        <begin position="309"/>
        <end position="378"/>
    </location>
</feature>
<keyword evidence="4" id="KW-0949">S-adenosyl-L-methionine</keyword>
<comment type="catalytic activity">
    <reaction evidence="5">
        <text>L-glutaminyl-[peptide chain release factor] + S-adenosyl-L-methionine = N(5)-methyl-L-glutaminyl-[peptide chain release factor] + S-adenosyl-L-homocysteine + H(+)</text>
        <dbReference type="Rhea" id="RHEA:42896"/>
        <dbReference type="Rhea" id="RHEA-COMP:10271"/>
        <dbReference type="Rhea" id="RHEA-COMP:10272"/>
        <dbReference type="ChEBI" id="CHEBI:15378"/>
        <dbReference type="ChEBI" id="CHEBI:30011"/>
        <dbReference type="ChEBI" id="CHEBI:57856"/>
        <dbReference type="ChEBI" id="CHEBI:59789"/>
        <dbReference type="ChEBI" id="CHEBI:61891"/>
        <dbReference type="EC" id="2.1.1.297"/>
    </reaction>
</comment>
<dbReference type="NCBIfam" id="TIGR00536">
    <property type="entry name" value="hemK_fam"/>
    <property type="match status" value="2"/>
</dbReference>
<dbReference type="InterPro" id="IPR004556">
    <property type="entry name" value="HemK-like"/>
</dbReference>
<keyword evidence="9" id="KW-1185">Reference proteome</keyword>
<dbReference type="VEuPathDB" id="VectorBase:GBRI035670"/>
<dbReference type="Proteomes" id="UP000091820">
    <property type="component" value="Unassembled WGS sequence"/>
</dbReference>
<feature type="domain" description="Methyltransferase small" evidence="6">
    <location>
        <begin position="141"/>
        <end position="225"/>
    </location>
</feature>
<dbReference type="Gene3D" id="1.10.8.10">
    <property type="entry name" value="DNA helicase RuvA subunit, C-terminal domain"/>
    <property type="match status" value="2"/>
</dbReference>
<dbReference type="AlphaFoldDB" id="A0A1A9WX64"/>
<dbReference type="InterPro" id="IPR029063">
    <property type="entry name" value="SAM-dependent_MTases_sf"/>
</dbReference>
<feature type="domain" description="Release factor glutamine methyltransferase N-terminal" evidence="7">
    <location>
        <begin position="31"/>
        <end position="100"/>
    </location>
</feature>
<organism evidence="8 9">
    <name type="scientific">Glossina brevipalpis</name>
    <dbReference type="NCBI Taxonomy" id="37001"/>
    <lineage>
        <taxon>Eukaryota</taxon>
        <taxon>Metazoa</taxon>
        <taxon>Ecdysozoa</taxon>
        <taxon>Arthropoda</taxon>
        <taxon>Hexapoda</taxon>
        <taxon>Insecta</taxon>
        <taxon>Pterygota</taxon>
        <taxon>Neoptera</taxon>
        <taxon>Endopterygota</taxon>
        <taxon>Diptera</taxon>
        <taxon>Brachycera</taxon>
        <taxon>Muscomorpha</taxon>
        <taxon>Hippoboscoidea</taxon>
        <taxon>Glossinidae</taxon>
        <taxon>Glossina</taxon>
    </lineage>
</organism>
<evidence type="ECO:0000259" key="7">
    <source>
        <dbReference type="Pfam" id="PF17827"/>
    </source>
</evidence>
<dbReference type="GO" id="GO:0102559">
    <property type="term" value="F:peptide chain release factor N(5)-glutamine methyltransferase activity"/>
    <property type="evidence" value="ECO:0007669"/>
    <property type="project" value="UniProtKB-EC"/>
</dbReference>
<evidence type="ECO:0000256" key="1">
    <source>
        <dbReference type="ARBA" id="ARBA00012771"/>
    </source>
</evidence>